<dbReference type="Pfam" id="PF13699">
    <property type="entry name" value="eCIS_core"/>
    <property type="match status" value="1"/>
</dbReference>
<dbReference type="EMBL" id="BNEA01000015">
    <property type="protein sequence ID" value="GHI54659.1"/>
    <property type="molecule type" value="Genomic_DNA"/>
</dbReference>
<name>A0ABQ3RFN0_STRRR</name>
<gene>
    <name evidence="3" type="ORF">Srubr_45050</name>
</gene>
<proteinExistence type="predicted"/>
<protein>
    <recommendedName>
        <fullName evidence="2">eCIS core domain-containing protein</fullName>
    </recommendedName>
</protein>
<dbReference type="InterPro" id="IPR025295">
    <property type="entry name" value="eCIS_core_dom"/>
</dbReference>
<feature type="compositionally biased region" description="Basic and acidic residues" evidence="1">
    <location>
        <begin position="150"/>
        <end position="163"/>
    </location>
</feature>
<comment type="caution">
    <text evidence="3">The sequence shown here is derived from an EMBL/GenBank/DDBJ whole genome shotgun (WGS) entry which is preliminary data.</text>
</comment>
<organism evidence="3 4">
    <name type="scientific">Streptomyces rubradiris</name>
    <name type="common">Streptomyces achromogenes subsp. rubradiris</name>
    <dbReference type="NCBI Taxonomy" id="285531"/>
    <lineage>
        <taxon>Bacteria</taxon>
        <taxon>Bacillati</taxon>
        <taxon>Actinomycetota</taxon>
        <taxon>Actinomycetes</taxon>
        <taxon>Kitasatosporales</taxon>
        <taxon>Streptomycetaceae</taxon>
        <taxon>Streptomyces</taxon>
    </lineage>
</organism>
<feature type="region of interest" description="Disordered" evidence="1">
    <location>
        <begin position="132"/>
        <end position="197"/>
    </location>
</feature>
<keyword evidence="4" id="KW-1185">Reference proteome</keyword>
<evidence type="ECO:0000313" key="3">
    <source>
        <dbReference type="EMBL" id="GHI54659.1"/>
    </source>
</evidence>
<evidence type="ECO:0000256" key="1">
    <source>
        <dbReference type="SAM" id="MobiDB-lite"/>
    </source>
</evidence>
<feature type="compositionally biased region" description="Low complexity" evidence="1">
    <location>
        <begin position="164"/>
        <end position="185"/>
    </location>
</feature>
<dbReference type="Proteomes" id="UP000646738">
    <property type="component" value="Unassembled WGS sequence"/>
</dbReference>
<reference evidence="4" key="1">
    <citation type="submission" date="2023-07" db="EMBL/GenBank/DDBJ databases">
        <title>Whole genome shotgun sequence of Streptomyces achromogenes subsp. rubradiris NBRC 14000.</title>
        <authorList>
            <person name="Komaki H."/>
            <person name="Tamura T."/>
        </authorList>
    </citation>
    <scope>NUCLEOTIDE SEQUENCE [LARGE SCALE GENOMIC DNA]</scope>
    <source>
        <strain evidence="4">NBRC 14000</strain>
    </source>
</reference>
<feature type="region of interest" description="Disordered" evidence="1">
    <location>
        <begin position="32"/>
        <end position="53"/>
    </location>
</feature>
<sequence length="456" mass="49046">MAPAAALLALQRSAGNAAVVQMVRRAGEEAQDAHRHGPGCGHAEDSQPVQRSAVHAVLRSGGRPLDQRSRTDMEARFGADFSDVRVHTDAAARDSAAQLGAVAYTSGSHIVAGPSGIDRHTLAHELTHVLQQRSGPVAGTDRGNGLRVSDPSDRFEREAEATARRVLSGPAKSSAPEAASPAAGSPAGGGDVQRMQHPGKIDDEVARLVAQAEPSIDAYIAGYDQWQINRTNFKWVVNNDELNDSYETIEAQVGDPQGRSKTELLQALDSTIRADLTTTASETVASTRTAAAIAKYKLILGRTTDTGRWAEYQKNKAQQPGELDLDARMGRRLNTTKWSVPVNYAFMDGGIEERAVFKIVTSLGPQIEGMLTSGQLNAANFWTEIERLGDSALWDPTKAPEEGGPQAMLGHEILQLIESGYRFYDRTSGFAQGSRLVAVHPDRQSVDPSDKQIPLT</sequence>
<evidence type="ECO:0000259" key="2">
    <source>
        <dbReference type="Pfam" id="PF13699"/>
    </source>
</evidence>
<evidence type="ECO:0000313" key="4">
    <source>
        <dbReference type="Proteomes" id="UP000646738"/>
    </source>
</evidence>
<feature type="domain" description="eCIS core" evidence="2">
    <location>
        <begin position="64"/>
        <end position="135"/>
    </location>
</feature>
<accession>A0ABQ3RFN0</accession>
<dbReference type="RefSeq" id="WP_373313347.1">
    <property type="nucleotide sequence ID" value="NZ_BNCB01000002.1"/>
</dbReference>